<accession>A0A1L4A0S7</accession>
<keyword evidence="1" id="KW-0614">Plasmid</keyword>
<sequence length="133" mass="15138">MMDLNDEQYHRLQHAIALTRESLAIAAELGDDLSAFQLKHALHSLHYISELEAEGHDDREPVTLTVDEAKAPRTARTMRDTDLSDEQYRRLLHAIDLARESLVIAVEMDDDITAFHLKTALRSLDYSRKLVSA</sequence>
<dbReference type="AlphaFoldDB" id="A0A1L4A0S7"/>
<organism evidence="1 2">
    <name type="scientific">Tardibacter chloracetimidivorans</name>
    <dbReference type="NCBI Taxonomy" id="1921510"/>
    <lineage>
        <taxon>Bacteria</taxon>
        <taxon>Pseudomonadati</taxon>
        <taxon>Pseudomonadota</taxon>
        <taxon>Alphaproteobacteria</taxon>
        <taxon>Sphingomonadales</taxon>
        <taxon>Sphingomonadaceae</taxon>
        <taxon>Tardibacter</taxon>
    </lineage>
</organism>
<gene>
    <name evidence="1" type="ORF">BSL82_18745</name>
</gene>
<reference evidence="1 2" key="1">
    <citation type="submission" date="2016-11" db="EMBL/GenBank/DDBJ databases">
        <title>Complete Genome Sequence of alachlor-degrading Sphingomonas sp. strain JJ-A5.</title>
        <authorList>
            <person name="Lee H."/>
            <person name="Ka J.-O."/>
        </authorList>
    </citation>
    <scope>NUCLEOTIDE SEQUENCE [LARGE SCALE GENOMIC DNA]</scope>
    <source>
        <strain evidence="1 2">JJ-A5</strain>
        <plasmid evidence="2">phsl3</plasmid>
    </source>
</reference>
<keyword evidence="2" id="KW-1185">Reference proteome</keyword>
<name>A0A1L4A0S7_9SPHN</name>
<geneLocation type="plasmid" evidence="2">
    <name>phsl3</name>
</geneLocation>
<dbReference type="EMBL" id="CP018224">
    <property type="protein sequence ID" value="API61476.1"/>
    <property type="molecule type" value="Genomic_DNA"/>
</dbReference>
<proteinExistence type="predicted"/>
<protein>
    <submittedName>
        <fullName evidence="1">Uncharacterized protein</fullName>
    </submittedName>
</protein>
<evidence type="ECO:0000313" key="1">
    <source>
        <dbReference type="EMBL" id="API61476.1"/>
    </source>
</evidence>
<dbReference type="KEGG" id="sphj:BSL82_18745"/>
<evidence type="ECO:0000313" key="2">
    <source>
        <dbReference type="Proteomes" id="UP000182063"/>
    </source>
</evidence>
<dbReference type="Proteomes" id="UP000182063">
    <property type="component" value="Plasmid pHSL3"/>
</dbReference>